<dbReference type="Proteomes" id="UP000266298">
    <property type="component" value="Unassembled WGS sequence"/>
</dbReference>
<reference evidence="3 4" key="1">
    <citation type="submission" date="2018-08" db="EMBL/GenBank/DDBJ databases">
        <title>Genome Sequence of Clavibacter michiganensis Subspecies type strains, and the Atypical Peach-Colored Strains Isolated from Tomato.</title>
        <authorList>
            <person name="Osdaghi E."/>
            <person name="Portier P."/>
            <person name="Briand M."/>
            <person name="Jacques M.-A."/>
        </authorList>
    </citation>
    <scope>NUCLEOTIDE SEQUENCE [LARGE SCALE GENOMIC DNA]</scope>
    <source>
        <strain evidence="3 4">CFBP 7493</strain>
    </source>
</reference>
<dbReference type="EMBL" id="QWEC01000122">
    <property type="protein sequence ID" value="RII96990.1"/>
    <property type="molecule type" value="Genomic_DNA"/>
</dbReference>
<evidence type="ECO:0000313" key="4">
    <source>
        <dbReference type="Proteomes" id="UP000266298"/>
    </source>
</evidence>
<name>A0A399NS41_9MICO</name>
<feature type="region of interest" description="Disordered" evidence="1">
    <location>
        <begin position="1"/>
        <end position="22"/>
    </location>
</feature>
<proteinExistence type="predicted"/>
<keyword evidence="2" id="KW-1133">Transmembrane helix</keyword>
<accession>A0A399NS41</accession>
<gene>
    <name evidence="3" type="ORF">DZF96_09140</name>
</gene>
<keyword evidence="2" id="KW-0812">Transmembrane</keyword>
<organism evidence="3 4">
    <name type="scientific">Clavibacter michiganensis</name>
    <dbReference type="NCBI Taxonomy" id="28447"/>
    <lineage>
        <taxon>Bacteria</taxon>
        <taxon>Bacillati</taxon>
        <taxon>Actinomycetota</taxon>
        <taxon>Actinomycetes</taxon>
        <taxon>Micrococcales</taxon>
        <taxon>Microbacteriaceae</taxon>
        <taxon>Clavibacter</taxon>
    </lineage>
</organism>
<dbReference type="AlphaFoldDB" id="A0A399NS41"/>
<evidence type="ECO:0000256" key="1">
    <source>
        <dbReference type="SAM" id="MobiDB-lite"/>
    </source>
</evidence>
<feature type="transmembrane region" description="Helical" evidence="2">
    <location>
        <begin position="212"/>
        <end position="233"/>
    </location>
</feature>
<feature type="transmembrane region" description="Helical" evidence="2">
    <location>
        <begin position="254"/>
        <end position="272"/>
    </location>
</feature>
<sequence length="284" mass="30529">MRCPCTARSRGAPTWQHHPVPDDPDALTRARLLWADDRRTDAIALLKERVRADPTDGAARLALAELYRELIAPDQAGRWGIGVPGWTTEVERDRLARLIAHSGIGDHEIPAFLALPPDTALPEELAALAPAIADHRAHFADPARMTRRERKAARYRLPGPRPHVVEDMARELAVAVAEEGLKAVGWILGVVFGLGLLAVWVVALVGGPAAALARWTGIAVVGTLVVICIGCAHGARAARRLERRVDPELGDVDVSSWIIGAILIALVLYALIAEGLRSGALILS</sequence>
<comment type="caution">
    <text evidence="3">The sequence shown here is derived from an EMBL/GenBank/DDBJ whole genome shotgun (WGS) entry which is preliminary data.</text>
</comment>
<evidence type="ECO:0000313" key="3">
    <source>
        <dbReference type="EMBL" id="RII96990.1"/>
    </source>
</evidence>
<protein>
    <submittedName>
        <fullName evidence="3">Tetratricopeptide repeat protein</fullName>
    </submittedName>
</protein>
<evidence type="ECO:0000256" key="2">
    <source>
        <dbReference type="SAM" id="Phobius"/>
    </source>
</evidence>
<keyword evidence="2" id="KW-0472">Membrane</keyword>
<feature type="transmembrane region" description="Helical" evidence="2">
    <location>
        <begin position="183"/>
        <end position="206"/>
    </location>
</feature>